<feature type="domain" description="Thiamine pyrophosphate enzyme central" evidence="4">
    <location>
        <begin position="215"/>
        <end position="342"/>
    </location>
</feature>
<dbReference type="InterPro" id="IPR029061">
    <property type="entry name" value="THDP-binding"/>
</dbReference>
<comment type="caution">
    <text evidence="7">The sequence shown here is derived from an EMBL/GenBank/DDBJ whole genome shotgun (WGS) entry which is preliminary data.</text>
</comment>
<feature type="domain" description="Thiamine pyrophosphate enzyme TPP-binding" evidence="5">
    <location>
        <begin position="414"/>
        <end position="581"/>
    </location>
</feature>
<dbReference type="GO" id="GO:0030976">
    <property type="term" value="F:thiamine pyrophosphate binding"/>
    <property type="evidence" value="ECO:0007669"/>
    <property type="project" value="InterPro"/>
</dbReference>
<dbReference type="Pfam" id="PF02776">
    <property type="entry name" value="TPP_enzyme_N"/>
    <property type="match status" value="1"/>
</dbReference>
<gene>
    <name evidence="7" type="ORF">NA57DRAFT_40590</name>
</gene>
<dbReference type="PANTHER" id="PTHR18968:SF164">
    <property type="entry name" value="PYRUVATE DECARBOXYLASE"/>
    <property type="match status" value="1"/>
</dbReference>
<evidence type="ECO:0000256" key="3">
    <source>
        <dbReference type="RuleBase" id="RU362132"/>
    </source>
</evidence>
<evidence type="ECO:0000256" key="2">
    <source>
        <dbReference type="ARBA" id="ARBA00023052"/>
    </source>
</evidence>
<dbReference type="Gene3D" id="3.40.50.970">
    <property type="match status" value="2"/>
</dbReference>
<feature type="domain" description="Thiamine pyrophosphate enzyme N-terminal TPP-binding" evidence="6">
    <location>
        <begin position="8"/>
        <end position="125"/>
    </location>
</feature>
<keyword evidence="2 3" id="KW-0786">Thiamine pyrophosphate</keyword>
<dbReference type="InterPro" id="IPR012000">
    <property type="entry name" value="Thiamin_PyroP_enz_cen_dom"/>
</dbReference>
<dbReference type="InterPro" id="IPR029035">
    <property type="entry name" value="DHS-like_NAD/FAD-binding_dom"/>
</dbReference>
<name>A0A9P4M9J5_9PEZI</name>
<dbReference type="Proteomes" id="UP000799772">
    <property type="component" value="Unassembled WGS sequence"/>
</dbReference>
<reference evidence="7" key="1">
    <citation type="journal article" date="2020" name="Stud. Mycol.">
        <title>101 Dothideomycetes genomes: a test case for predicting lifestyles and emergence of pathogens.</title>
        <authorList>
            <person name="Haridas S."/>
            <person name="Albert R."/>
            <person name="Binder M."/>
            <person name="Bloem J."/>
            <person name="Labutti K."/>
            <person name="Salamov A."/>
            <person name="Andreopoulos B."/>
            <person name="Baker S."/>
            <person name="Barry K."/>
            <person name="Bills G."/>
            <person name="Bluhm B."/>
            <person name="Cannon C."/>
            <person name="Castanera R."/>
            <person name="Culley D."/>
            <person name="Daum C."/>
            <person name="Ezra D."/>
            <person name="Gonzalez J."/>
            <person name="Henrissat B."/>
            <person name="Kuo A."/>
            <person name="Liang C."/>
            <person name="Lipzen A."/>
            <person name="Lutzoni F."/>
            <person name="Magnuson J."/>
            <person name="Mondo S."/>
            <person name="Nolan M."/>
            <person name="Ohm R."/>
            <person name="Pangilinan J."/>
            <person name="Park H.-J."/>
            <person name="Ramirez L."/>
            <person name="Alfaro M."/>
            <person name="Sun H."/>
            <person name="Tritt A."/>
            <person name="Yoshinaga Y."/>
            <person name="Zwiers L.-H."/>
            <person name="Turgeon B."/>
            <person name="Goodwin S."/>
            <person name="Spatafora J."/>
            <person name="Crous P."/>
            <person name="Grigoriev I."/>
        </authorList>
    </citation>
    <scope>NUCLEOTIDE SEQUENCE</scope>
    <source>
        <strain evidence="7">CBS 133067</strain>
    </source>
</reference>
<dbReference type="Gene3D" id="3.40.50.1220">
    <property type="entry name" value="TPP-binding domain"/>
    <property type="match status" value="1"/>
</dbReference>
<dbReference type="SUPFAM" id="SSF52518">
    <property type="entry name" value="Thiamin diphosphate-binding fold (THDP-binding)"/>
    <property type="match status" value="2"/>
</dbReference>
<sequence length="592" mass="64220">MGESESYTVADAFLESLALAGIDYIFAVLGSDHPSIIEAYVRRQSSPDQQWPKLLLFLHEFVAMSAADGYARLTGKPQCVLVHVDVGTNALGQGLHNASSGKAPVLIFAGQAPYTLYGELPGSRSEHVQWYQDVPNQHMMVAPFSRYSNEIKAGEHVQMMVNRALLMSTTGSPGPVYLTATREVLASRTERPRKVKMPSCAIGGLPDHAIAMIGDAIIQAKRPLVVTGYLGRNHEAVNALIQLADVVDSLGVFDFEQREMSFPSTHEAWLSRAAGAGQAIKTADVILVIDADVPWIPTKVKPSPEATIFHVDLDPRKEMMNLFDIYADATFHGDSNTILRQLHTYTLKHQPSSVTDGVSDRRQTYESGLKALSQRAAPASDGFLTKDFLFRTIRETVPEDSVFVHDAITNQIALTEQLQLSRPGSNFSKGGSGLGWACGAAIGISLALKWYDLGSPPSSNRRESEGPSKFVVNIIGDGAFMFSSPSAVFWAAYRHKTPFLTIVLNNGGWKATRSCVNDVHPGGLAAGMSDEQLAIDLKMEGPDYCGIAKAGSNGHLRTWKINRWEDLKAALQEAVVAVQNGTGAIIDAVVKD</sequence>
<comment type="similarity">
    <text evidence="1 3">Belongs to the TPP enzyme family.</text>
</comment>
<dbReference type="GO" id="GO:0050660">
    <property type="term" value="F:flavin adenine dinucleotide binding"/>
    <property type="evidence" value="ECO:0007669"/>
    <property type="project" value="TreeGrafter"/>
</dbReference>
<proteinExistence type="inferred from homology"/>
<dbReference type="GO" id="GO:0005948">
    <property type="term" value="C:acetolactate synthase complex"/>
    <property type="evidence" value="ECO:0007669"/>
    <property type="project" value="TreeGrafter"/>
</dbReference>
<accession>A0A9P4M9J5</accession>
<dbReference type="CDD" id="cd02002">
    <property type="entry name" value="TPP_BFDC"/>
    <property type="match status" value="1"/>
</dbReference>
<dbReference type="InterPro" id="IPR045229">
    <property type="entry name" value="TPP_enz"/>
</dbReference>
<evidence type="ECO:0000256" key="1">
    <source>
        <dbReference type="ARBA" id="ARBA00007812"/>
    </source>
</evidence>
<evidence type="ECO:0000259" key="5">
    <source>
        <dbReference type="Pfam" id="PF02775"/>
    </source>
</evidence>
<dbReference type="NCBIfam" id="NF006203">
    <property type="entry name" value="PRK08327.1"/>
    <property type="match status" value="1"/>
</dbReference>
<protein>
    <submittedName>
        <fullName evidence="7">Acetolactate synthase</fullName>
    </submittedName>
</protein>
<dbReference type="OrthoDB" id="2867507at2759"/>
<evidence type="ECO:0000259" key="4">
    <source>
        <dbReference type="Pfam" id="PF00205"/>
    </source>
</evidence>
<dbReference type="PANTHER" id="PTHR18968">
    <property type="entry name" value="THIAMINE PYROPHOSPHATE ENZYMES"/>
    <property type="match status" value="1"/>
</dbReference>
<dbReference type="GO" id="GO:0009097">
    <property type="term" value="P:isoleucine biosynthetic process"/>
    <property type="evidence" value="ECO:0007669"/>
    <property type="project" value="TreeGrafter"/>
</dbReference>
<evidence type="ECO:0000313" key="8">
    <source>
        <dbReference type="Proteomes" id="UP000799772"/>
    </source>
</evidence>
<evidence type="ECO:0000259" key="6">
    <source>
        <dbReference type="Pfam" id="PF02776"/>
    </source>
</evidence>
<dbReference type="EMBL" id="ML978127">
    <property type="protein sequence ID" value="KAF2097854.1"/>
    <property type="molecule type" value="Genomic_DNA"/>
</dbReference>
<dbReference type="AlphaFoldDB" id="A0A9P4M9J5"/>
<dbReference type="SUPFAM" id="SSF52467">
    <property type="entry name" value="DHS-like NAD/FAD-binding domain"/>
    <property type="match status" value="1"/>
</dbReference>
<dbReference type="GO" id="GO:0003984">
    <property type="term" value="F:acetolactate synthase activity"/>
    <property type="evidence" value="ECO:0007669"/>
    <property type="project" value="TreeGrafter"/>
</dbReference>
<evidence type="ECO:0000313" key="7">
    <source>
        <dbReference type="EMBL" id="KAF2097854.1"/>
    </source>
</evidence>
<dbReference type="Pfam" id="PF02775">
    <property type="entry name" value="TPP_enzyme_C"/>
    <property type="match status" value="1"/>
</dbReference>
<dbReference type="CDD" id="cd07035">
    <property type="entry name" value="TPP_PYR_POX_like"/>
    <property type="match status" value="1"/>
</dbReference>
<dbReference type="GO" id="GO:0000287">
    <property type="term" value="F:magnesium ion binding"/>
    <property type="evidence" value="ECO:0007669"/>
    <property type="project" value="InterPro"/>
</dbReference>
<dbReference type="Pfam" id="PF00205">
    <property type="entry name" value="TPP_enzyme_M"/>
    <property type="match status" value="1"/>
</dbReference>
<dbReference type="InterPro" id="IPR012001">
    <property type="entry name" value="Thiamin_PyroP_enz_TPP-bd_dom"/>
</dbReference>
<dbReference type="InterPro" id="IPR011766">
    <property type="entry name" value="TPP_enzyme_TPP-bd"/>
</dbReference>
<organism evidence="7 8">
    <name type="scientific">Rhizodiscina lignyota</name>
    <dbReference type="NCBI Taxonomy" id="1504668"/>
    <lineage>
        <taxon>Eukaryota</taxon>
        <taxon>Fungi</taxon>
        <taxon>Dikarya</taxon>
        <taxon>Ascomycota</taxon>
        <taxon>Pezizomycotina</taxon>
        <taxon>Dothideomycetes</taxon>
        <taxon>Pleosporomycetidae</taxon>
        <taxon>Aulographales</taxon>
        <taxon>Rhizodiscinaceae</taxon>
        <taxon>Rhizodiscina</taxon>
    </lineage>
</organism>
<dbReference type="GO" id="GO:0009099">
    <property type="term" value="P:L-valine biosynthetic process"/>
    <property type="evidence" value="ECO:0007669"/>
    <property type="project" value="TreeGrafter"/>
</dbReference>
<keyword evidence="8" id="KW-1185">Reference proteome</keyword>
<dbReference type="GO" id="GO:0005739">
    <property type="term" value="C:mitochondrion"/>
    <property type="evidence" value="ECO:0007669"/>
    <property type="project" value="TreeGrafter"/>
</dbReference>